<evidence type="ECO:0000256" key="14">
    <source>
        <dbReference type="HAMAP-Rule" id="MF_00154"/>
    </source>
</evidence>
<dbReference type="GO" id="GO:0005886">
    <property type="term" value="C:plasma membrane"/>
    <property type="evidence" value="ECO:0007669"/>
    <property type="project" value="UniProtKB-SubCell"/>
</dbReference>
<dbReference type="EMBL" id="LT629791">
    <property type="protein sequence ID" value="SDU75025.1"/>
    <property type="molecule type" value="Genomic_DNA"/>
</dbReference>
<dbReference type="PANTHER" id="PTHR43448:SF7">
    <property type="entry name" value="4-HYDROXYBENZOATE SOLANESYLTRANSFERASE"/>
    <property type="match status" value="1"/>
</dbReference>
<evidence type="ECO:0000313" key="16">
    <source>
        <dbReference type="Proteomes" id="UP000182977"/>
    </source>
</evidence>
<dbReference type="PANTHER" id="PTHR43448">
    <property type="entry name" value="PROTOHEME IX FARNESYLTRANSFERASE, MITOCHONDRIAL"/>
    <property type="match status" value="1"/>
</dbReference>
<accession>A0A1H2L2Q2</accession>
<sequence length="317" mass="34292">MTSVEPSPAATRRGPKPTTRLGRLTAVVGVYLALMKLRVVELLLITTLPAMVLAERGLPSLGLVLATLIAGTLAGGSAHAFNQVLERDIDAVMHRTRRRPLATAVVGPYPAFAFASVLLAASVAIMLVWVNALAAALTIAANLFYVLVYTMLLKRRTSQNIVWGGVAGCVPTLIGWAAVTGSLDWPPVLLFLVVFFWTPPHYWPLAMRYRDDYARAGVPMLPVVAPARTVALQILLYSWAMVATTFVLWPVASLGWIFGLASALTGVWFLVEAHRLYGRARRMPDGAGLTAMRLFHGSITYLTVVFVAVMADVLILG</sequence>
<dbReference type="Pfam" id="PF01040">
    <property type="entry name" value="UbiA"/>
    <property type="match status" value="1"/>
</dbReference>
<organism evidence="15 16">
    <name type="scientific">Jiangella alkaliphila</name>
    <dbReference type="NCBI Taxonomy" id="419479"/>
    <lineage>
        <taxon>Bacteria</taxon>
        <taxon>Bacillati</taxon>
        <taxon>Actinomycetota</taxon>
        <taxon>Actinomycetes</taxon>
        <taxon>Jiangellales</taxon>
        <taxon>Jiangellaceae</taxon>
        <taxon>Jiangella</taxon>
    </lineage>
</organism>
<evidence type="ECO:0000256" key="6">
    <source>
        <dbReference type="ARBA" id="ARBA00022692"/>
    </source>
</evidence>
<dbReference type="OrthoDB" id="9814417at2"/>
<protein>
    <recommendedName>
        <fullName evidence="11 14">Protoheme IX farnesyltransferase</fullName>
        <ecNumber evidence="3 14">2.5.1.141</ecNumber>
    </recommendedName>
    <alternativeName>
        <fullName evidence="12 14">Heme B farnesyltransferase</fullName>
    </alternativeName>
    <alternativeName>
        <fullName evidence="10 14">Heme O synthase</fullName>
    </alternativeName>
</protein>
<comment type="similarity">
    <text evidence="14">Belongs to the UbiA prenyltransferase family. Protoheme IX farnesyltransferase subfamily.</text>
</comment>
<comment type="function">
    <text evidence="14">Converts heme B (protoheme IX) to heme O by substitution of the vinyl group on carbon 2 of heme B porphyrin ring with a hydroxyethyl farnesyl side group.</text>
</comment>
<keyword evidence="9 14" id="KW-0472">Membrane</keyword>
<dbReference type="NCBIfam" id="TIGR01473">
    <property type="entry name" value="cyoE_ctaB"/>
    <property type="match status" value="1"/>
</dbReference>
<dbReference type="InterPro" id="IPR006369">
    <property type="entry name" value="Protohaem_IX_farnesylTrfase"/>
</dbReference>
<evidence type="ECO:0000313" key="15">
    <source>
        <dbReference type="EMBL" id="SDU75025.1"/>
    </source>
</evidence>
<evidence type="ECO:0000256" key="7">
    <source>
        <dbReference type="ARBA" id="ARBA00022989"/>
    </source>
</evidence>
<dbReference type="EC" id="2.5.1.141" evidence="3 14"/>
<feature type="transmembrane region" description="Helical" evidence="14">
    <location>
        <begin position="185"/>
        <end position="205"/>
    </location>
</feature>
<proteinExistence type="inferred from homology"/>
<evidence type="ECO:0000256" key="9">
    <source>
        <dbReference type="ARBA" id="ARBA00023136"/>
    </source>
</evidence>
<keyword evidence="7 14" id="KW-1133">Transmembrane helix</keyword>
<reference evidence="16" key="1">
    <citation type="submission" date="2016-10" db="EMBL/GenBank/DDBJ databases">
        <authorList>
            <person name="Varghese N."/>
            <person name="Submissions S."/>
        </authorList>
    </citation>
    <scope>NUCLEOTIDE SEQUENCE [LARGE SCALE GENOMIC DNA]</scope>
    <source>
        <strain evidence="16">DSM 45079</strain>
    </source>
</reference>
<dbReference type="HAMAP" id="MF_00154">
    <property type="entry name" value="CyoE_CtaB"/>
    <property type="match status" value="1"/>
</dbReference>
<feature type="transmembrane region" description="Helical" evidence="14">
    <location>
        <begin position="127"/>
        <end position="149"/>
    </location>
</feature>
<keyword evidence="4 14" id="KW-1003">Cell membrane</keyword>
<dbReference type="FunFam" id="1.10.357.140:FF:000001">
    <property type="entry name" value="Protoheme IX farnesyltransferase"/>
    <property type="match status" value="1"/>
</dbReference>
<evidence type="ECO:0000256" key="8">
    <source>
        <dbReference type="ARBA" id="ARBA00023133"/>
    </source>
</evidence>
<keyword evidence="6 14" id="KW-0812">Transmembrane</keyword>
<evidence type="ECO:0000256" key="13">
    <source>
        <dbReference type="ARBA" id="ARBA00047690"/>
    </source>
</evidence>
<feature type="transmembrane region" description="Helical" evidence="14">
    <location>
        <begin position="21"/>
        <end position="40"/>
    </location>
</feature>
<evidence type="ECO:0000256" key="1">
    <source>
        <dbReference type="ARBA" id="ARBA00004651"/>
    </source>
</evidence>
<evidence type="ECO:0000256" key="11">
    <source>
        <dbReference type="ARBA" id="ARBA00040810"/>
    </source>
</evidence>
<dbReference type="Gene3D" id="1.10.357.140">
    <property type="entry name" value="UbiA prenyltransferase"/>
    <property type="match status" value="1"/>
</dbReference>
<evidence type="ECO:0000256" key="3">
    <source>
        <dbReference type="ARBA" id="ARBA00012292"/>
    </source>
</evidence>
<feature type="transmembrane region" description="Helical" evidence="14">
    <location>
        <begin position="292"/>
        <end position="316"/>
    </location>
</feature>
<comment type="pathway">
    <text evidence="2 14">Porphyrin-containing compound metabolism; heme O biosynthesis; heme O from protoheme: step 1/1.</text>
</comment>
<feature type="transmembrane region" description="Helical" evidence="14">
    <location>
        <begin position="246"/>
        <end position="271"/>
    </location>
</feature>
<evidence type="ECO:0000256" key="10">
    <source>
        <dbReference type="ARBA" id="ARBA00030253"/>
    </source>
</evidence>
<comment type="catalytic activity">
    <reaction evidence="13 14">
        <text>heme b + (2E,6E)-farnesyl diphosphate + H2O = Fe(II)-heme o + diphosphate</text>
        <dbReference type="Rhea" id="RHEA:28070"/>
        <dbReference type="ChEBI" id="CHEBI:15377"/>
        <dbReference type="ChEBI" id="CHEBI:33019"/>
        <dbReference type="ChEBI" id="CHEBI:60344"/>
        <dbReference type="ChEBI" id="CHEBI:60530"/>
        <dbReference type="ChEBI" id="CHEBI:175763"/>
        <dbReference type="EC" id="2.5.1.141"/>
    </reaction>
</comment>
<comment type="miscellaneous">
    <text evidence="14">Carbon 2 of the heme B porphyrin ring is defined according to the Fischer nomenclature.</text>
</comment>
<dbReference type="GO" id="GO:0008495">
    <property type="term" value="F:protoheme IX farnesyltransferase activity"/>
    <property type="evidence" value="ECO:0007669"/>
    <property type="project" value="UniProtKB-UniRule"/>
</dbReference>
<evidence type="ECO:0000256" key="4">
    <source>
        <dbReference type="ARBA" id="ARBA00022475"/>
    </source>
</evidence>
<dbReference type="GO" id="GO:0048034">
    <property type="term" value="P:heme O biosynthetic process"/>
    <property type="evidence" value="ECO:0007669"/>
    <property type="project" value="UniProtKB-UniRule"/>
</dbReference>
<evidence type="ECO:0000256" key="5">
    <source>
        <dbReference type="ARBA" id="ARBA00022679"/>
    </source>
</evidence>
<feature type="transmembrane region" description="Helical" evidence="14">
    <location>
        <begin position="101"/>
        <end position="121"/>
    </location>
</feature>
<keyword evidence="16" id="KW-1185">Reference proteome</keyword>
<dbReference type="AlphaFoldDB" id="A0A1H2L2Q2"/>
<keyword evidence="8 14" id="KW-0350">Heme biosynthesis</keyword>
<gene>
    <name evidence="14" type="primary">ctaB</name>
    <name evidence="15" type="ORF">SAMN04488563_4869</name>
</gene>
<dbReference type="InterPro" id="IPR000537">
    <property type="entry name" value="UbiA_prenyltransferase"/>
</dbReference>
<dbReference type="RefSeq" id="WP_046772507.1">
    <property type="nucleotide sequence ID" value="NZ_LBMC01000065.1"/>
</dbReference>
<feature type="transmembrane region" description="Helical" evidence="14">
    <location>
        <begin position="60"/>
        <end position="81"/>
    </location>
</feature>
<feature type="transmembrane region" description="Helical" evidence="14">
    <location>
        <begin position="161"/>
        <end position="179"/>
    </location>
</feature>
<keyword evidence="5 14" id="KW-0808">Transferase</keyword>
<comment type="subcellular location">
    <subcellularLocation>
        <location evidence="1 14">Cell membrane</location>
        <topology evidence="1 14">Multi-pass membrane protein</topology>
    </subcellularLocation>
</comment>
<evidence type="ECO:0000256" key="12">
    <source>
        <dbReference type="ARBA" id="ARBA00042475"/>
    </source>
</evidence>
<evidence type="ECO:0000256" key="2">
    <source>
        <dbReference type="ARBA" id="ARBA00004919"/>
    </source>
</evidence>
<dbReference type="Proteomes" id="UP000182977">
    <property type="component" value="Chromosome I"/>
</dbReference>
<dbReference type="InterPro" id="IPR044878">
    <property type="entry name" value="UbiA_sf"/>
</dbReference>
<dbReference type="NCBIfam" id="NF003349">
    <property type="entry name" value="PRK04375.1-2"/>
    <property type="match status" value="1"/>
</dbReference>
<name>A0A1H2L2Q2_9ACTN</name>
<dbReference type="CDD" id="cd13957">
    <property type="entry name" value="PT_UbiA_Cox10"/>
    <property type="match status" value="1"/>
</dbReference>
<dbReference type="STRING" id="419479.SAMN04488563_4869"/>
<dbReference type="UniPathway" id="UPA00834">
    <property type="reaction ID" value="UER00712"/>
</dbReference>